<dbReference type="GO" id="GO:0005737">
    <property type="term" value="C:cytoplasm"/>
    <property type="evidence" value="ECO:0007669"/>
    <property type="project" value="UniProtKB-SubCell"/>
</dbReference>
<organism evidence="3 4">
    <name type="scientific">Rhizocola hellebori</name>
    <dbReference type="NCBI Taxonomy" id="1392758"/>
    <lineage>
        <taxon>Bacteria</taxon>
        <taxon>Bacillati</taxon>
        <taxon>Actinomycetota</taxon>
        <taxon>Actinomycetes</taxon>
        <taxon>Micromonosporales</taxon>
        <taxon>Micromonosporaceae</taxon>
        <taxon>Rhizocola</taxon>
    </lineage>
</organism>
<evidence type="ECO:0000256" key="2">
    <source>
        <dbReference type="HAMAP-Rule" id="MF_01384"/>
    </source>
</evidence>
<dbReference type="Proteomes" id="UP000612899">
    <property type="component" value="Unassembled WGS sequence"/>
</dbReference>
<comment type="function">
    <text evidence="2">Required for maturation of urease via the functional incorporation of the urease nickel metallocenter.</text>
</comment>
<keyword evidence="1 2" id="KW-0143">Chaperone</keyword>
<comment type="subcellular location">
    <subcellularLocation>
        <location evidence="2">Cytoplasm</location>
    </subcellularLocation>
</comment>
<evidence type="ECO:0000313" key="3">
    <source>
        <dbReference type="EMBL" id="GIH09586.1"/>
    </source>
</evidence>
<keyword evidence="2" id="KW-0996">Nickel insertion</keyword>
<accession>A0A8J3QF45</accession>
<dbReference type="InterPro" id="IPR002669">
    <property type="entry name" value="UreD"/>
</dbReference>
<gene>
    <name evidence="2" type="primary">ureD</name>
    <name evidence="3" type="ORF">Rhe02_76530</name>
</gene>
<keyword evidence="4" id="KW-1185">Reference proteome</keyword>
<dbReference type="RefSeq" id="WP_203913314.1">
    <property type="nucleotide sequence ID" value="NZ_BONY01000071.1"/>
</dbReference>
<dbReference type="AlphaFoldDB" id="A0A8J3QF45"/>
<dbReference type="Pfam" id="PF01774">
    <property type="entry name" value="UreD"/>
    <property type="match status" value="1"/>
</dbReference>
<comment type="caution">
    <text evidence="3">The sequence shown here is derived from an EMBL/GenBank/DDBJ whole genome shotgun (WGS) entry which is preliminary data.</text>
</comment>
<dbReference type="EMBL" id="BONY01000071">
    <property type="protein sequence ID" value="GIH09586.1"/>
    <property type="molecule type" value="Genomic_DNA"/>
</dbReference>
<keyword evidence="2" id="KW-0963">Cytoplasm</keyword>
<evidence type="ECO:0000256" key="1">
    <source>
        <dbReference type="ARBA" id="ARBA00023186"/>
    </source>
</evidence>
<name>A0A8J3QF45_9ACTN</name>
<proteinExistence type="inferred from homology"/>
<dbReference type="GO" id="GO:0016151">
    <property type="term" value="F:nickel cation binding"/>
    <property type="evidence" value="ECO:0007669"/>
    <property type="project" value="UniProtKB-UniRule"/>
</dbReference>
<sequence length="252" mass="25950">MRAVARVVAQADDAGVTRLTGLRSEAPLLLRHTPATTGPAVVHLLGGAAGPLGGDELRLEIAVGERARLCVRGIAASIALPARSGAVSRMTVTVRVASGGELHWLPEQLIAARGCHHLAMSNVELAEGARLLWREELICGRHDEQPGDVTVSTSVTYAGKPLLRQALQVGPSAVHWAGPGVLGGAKAVGSLLGVNSESWPEPRTAAPEAMMAQSEVASPTAVRMPLGTGPGWLVTATAEAAPALRAVLTPAR</sequence>
<dbReference type="HAMAP" id="MF_01384">
    <property type="entry name" value="UreD"/>
    <property type="match status" value="1"/>
</dbReference>
<comment type="similarity">
    <text evidence="2">Belongs to the UreD family.</text>
</comment>
<evidence type="ECO:0000313" key="4">
    <source>
        <dbReference type="Proteomes" id="UP000612899"/>
    </source>
</evidence>
<reference evidence="3" key="1">
    <citation type="submission" date="2021-01" db="EMBL/GenBank/DDBJ databases">
        <title>Whole genome shotgun sequence of Rhizocola hellebori NBRC 109834.</title>
        <authorList>
            <person name="Komaki H."/>
            <person name="Tamura T."/>
        </authorList>
    </citation>
    <scope>NUCLEOTIDE SEQUENCE</scope>
    <source>
        <strain evidence="3">NBRC 109834</strain>
    </source>
</reference>
<comment type="subunit">
    <text evidence="2">UreD, UreF and UreG form a complex that acts as a GTP-hydrolysis-dependent molecular chaperone, activating the urease apoprotein by helping to assemble the nickel containing metallocenter of UreC. The UreE protein probably delivers the nickel.</text>
</comment>
<protein>
    <recommendedName>
        <fullName evidence="2">Urease accessory protein UreD</fullName>
    </recommendedName>
</protein>